<evidence type="ECO:0000313" key="7">
    <source>
        <dbReference type="EMBL" id="KAH0623887.1"/>
    </source>
</evidence>
<dbReference type="Pfam" id="PF00609">
    <property type="entry name" value="DAGK_acc"/>
    <property type="match status" value="1"/>
</dbReference>
<reference evidence="7 8" key="1">
    <citation type="journal article" date="2022" name="Gigascience">
        <title>A chromosome-level genome assembly and annotation of the desert horned lizard, Phrynosoma platyrhinos, provides insight into chromosomal rearrangements among reptiles.</title>
        <authorList>
            <person name="Koochekian N."/>
            <person name="Ascanio A."/>
            <person name="Farleigh K."/>
            <person name="Card D.C."/>
            <person name="Schield D.R."/>
            <person name="Castoe T.A."/>
            <person name="Jezkova T."/>
        </authorList>
    </citation>
    <scope>NUCLEOTIDE SEQUENCE [LARGE SCALE GENOMIC DNA]</scope>
    <source>
        <strain evidence="7">NK-2021</strain>
    </source>
</reference>
<gene>
    <name evidence="7" type="ORF">JD844_007072</name>
</gene>
<accession>A0ABQ7T2Q7</accession>
<sequence>MFCQLAVYSVLPYFTISCNFCILSADIRAGASGSLPGGSVISRLLINADPFNSEPENLDYYVEKCVMNNYFGIGLDAKISLDFNNKRDEHPEKCSPPFLETVVESLTHPPPRVVSSDSESKGEIREEVPVPAHGPSILHRDHATLGTKAESSLLDPKTEKILQENPTWFMIP</sequence>
<evidence type="ECO:0000259" key="6">
    <source>
        <dbReference type="Pfam" id="PF00609"/>
    </source>
</evidence>
<organism evidence="7 8">
    <name type="scientific">Phrynosoma platyrhinos</name>
    <name type="common">Desert horned lizard</name>
    <dbReference type="NCBI Taxonomy" id="52577"/>
    <lineage>
        <taxon>Eukaryota</taxon>
        <taxon>Metazoa</taxon>
        <taxon>Chordata</taxon>
        <taxon>Craniata</taxon>
        <taxon>Vertebrata</taxon>
        <taxon>Euteleostomi</taxon>
        <taxon>Lepidosauria</taxon>
        <taxon>Squamata</taxon>
        <taxon>Bifurcata</taxon>
        <taxon>Unidentata</taxon>
        <taxon>Episquamata</taxon>
        <taxon>Toxicofera</taxon>
        <taxon>Iguania</taxon>
        <taxon>Phrynosomatidae</taxon>
        <taxon>Phrynosomatinae</taxon>
        <taxon>Phrynosoma</taxon>
    </lineage>
</organism>
<feature type="compositionally biased region" description="Basic and acidic residues" evidence="5">
    <location>
        <begin position="118"/>
        <end position="128"/>
    </location>
</feature>
<evidence type="ECO:0000256" key="3">
    <source>
        <dbReference type="ARBA" id="ARBA00022777"/>
    </source>
</evidence>
<dbReference type="PANTHER" id="PTHR11255">
    <property type="entry name" value="DIACYLGLYCEROL KINASE"/>
    <property type="match status" value="1"/>
</dbReference>
<proteinExistence type="predicted"/>
<feature type="domain" description="Diacylglycerol kinase accessory" evidence="6">
    <location>
        <begin position="66"/>
        <end position="98"/>
    </location>
</feature>
<feature type="region of interest" description="Disordered" evidence="5">
    <location>
        <begin position="108"/>
        <end position="138"/>
    </location>
</feature>
<dbReference type="Proteomes" id="UP000826234">
    <property type="component" value="Unassembled WGS sequence"/>
</dbReference>
<dbReference type="PANTHER" id="PTHR11255:SF30">
    <property type="entry name" value="DIACYLGLYCEROL KINASE DELTA"/>
    <property type="match status" value="1"/>
</dbReference>
<evidence type="ECO:0000256" key="1">
    <source>
        <dbReference type="ARBA" id="ARBA00022679"/>
    </source>
</evidence>
<name>A0ABQ7T2Q7_PHRPL</name>
<dbReference type="EMBL" id="JAIPUX010001880">
    <property type="protein sequence ID" value="KAH0623887.1"/>
    <property type="molecule type" value="Genomic_DNA"/>
</dbReference>
<dbReference type="InterPro" id="IPR000756">
    <property type="entry name" value="Diacylglycerol_kin_accessory"/>
</dbReference>
<evidence type="ECO:0000256" key="4">
    <source>
        <dbReference type="ARBA" id="ARBA00022840"/>
    </source>
</evidence>
<protein>
    <recommendedName>
        <fullName evidence="6">Diacylglycerol kinase accessory domain-containing protein</fullName>
    </recommendedName>
</protein>
<keyword evidence="1" id="KW-0808">Transferase</keyword>
<evidence type="ECO:0000313" key="8">
    <source>
        <dbReference type="Proteomes" id="UP000826234"/>
    </source>
</evidence>
<keyword evidence="4" id="KW-0067">ATP-binding</keyword>
<evidence type="ECO:0000256" key="2">
    <source>
        <dbReference type="ARBA" id="ARBA00022741"/>
    </source>
</evidence>
<keyword evidence="8" id="KW-1185">Reference proteome</keyword>
<evidence type="ECO:0000256" key="5">
    <source>
        <dbReference type="SAM" id="MobiDB-lite"/>
    </source>
</evidence>
<keyword evidence="2" id="KW-0547">Nucleotide-binding</keyword>
<dbReference type="InterPro" id="IPR037607">
    <property type="entry name" value="DGK"/>
</dbReference>
<keyword evidence="3" id="KW-0418">Kinase</keyword>
<comment type="caution">
    <text evidence="7">The sequence shown here is derived from an EMBL/GenBank/DDBJ whole genome shotgun (WGS) entry which is preliminary data.</text>
</comment>